<dbReference type="PANTHER" id="PTHR12560:SF0">
    <property type="entry name" value="LD18904P"/>
    <property type="match status" value="1"/>
</dbReference>
<dbReference type="InterPro" id="IPR016439">
    <property type="entry name" value="Lag1/Lac1-like"/>
</dbReference>
<comment type="subcellular location">
    <subcellularLocation>
        <location evidence="1">Membrane</location>
        <topology evidence="1">Multi-pass membrane protein</topology>
    </subcellularLocation>
</comment>
<dbReference type="EMBL" id="JALJOQ010000059">
    <property type="protein sequence ID" value="KAK9803473.1"/>
    <property type="molecule type" value="Genomic_DNA"/>
</dbReference>
<feature type="transmembrane region" description="Helical" evidence="6">
    <location>
        <begin position="158"/>
        <end position="186"/>
    </location>
</feature>
<evidence type="ECO:0000256" key="5">
    <source>
        <dbReference type="PROSITE-ProRule" id="PRU00205"/>
    </source>
</evidence>
<dbReference type="PROSITE" id="PS50922">
    <property type="entry name" value="TLC"/>
    <property type="match status" value="1"/>
</dbReference>
<name>A0AAW1P3H6_9CHLO</name>
<comment type="caution">
    <text evidence="8">The sequence shown here is derived from an EMBL/GenBank/DDBJ whole genome shotgun (WGS) entry which is preliminary data.</text>
</comment>
<accession>A0AAW1P3H6</accession>
<dbReference type="AlphaFoldDB" id="A0AAW1P3H6"/>
<dbReference type="Proteomes" id="UP001465755">
    <property type="component" value="Unassembled WGS sequence"/>
</dbReference>
<evidence type="ECO:0000256" key="6">
    <source>
        <dbReference type="SAM" id="Phobius"/>
    </source>
</evidence>
<organism evidence="8 9">
    <name type="scientific">Symbiochloris irregularis</name>
    <dbReference type="NCBI Taxonomy" id="706552"/>
    <lineage>
        <taxon>Eukaryota</taxon>
        <taxon>Viridiplantae</taxon>
        <taxon>Chlorophyta</taxon>
        <taxon>core chlorophytes</taxon>
        <taxon>Trebouxiophyceae</taxon>
        <taxon>Trebouxiales</taxon>
        <taxon>Trebouxiaceae</taxon>
        <taxon>Symbiochloris</taxon>
    </lineage>
</organism>
<keyword evidence="3 6" id="KW-1133">Transmembrane helix</keyword>
<feature type="transmembrane region" description="Helical" evidence="6">
    <location>
        <begin position="249"/>
        <end position="270"/>
    </location>
</feature>
<keyword evidence="9" id="KW-1185">Reference proteome</keyword>
<keyword evidence="2 5" id="KW-0812">Transmembrane</keyword>
<dbReference type="Pfam" id="PF03798">
    <property type="entry name" value="TRAM_LAG1_CLN8"/>
    <property type="match status" value="1"/>
</dbReference>
<dbReference type="PANTHER" id="PTHR12560">
    <property type="entry name" value="LONGEVITY ASSURANCE FACTOR 1 LAG1"/>
    <property type="match status" value="1"/>
</dbReference>
<evidence type="ECO:0000259" key="7">
    <source>
        <dbReference type="PROSITE" id="PS50922"/>
    </source>
</evidence>
<evidence type="ECO:0000313" key="8">
    <source>
        <dbReference type="EMBL" id="KAK9803473.1"/>
    </source>
</evidence>
<evidence type="ECO:0000256" key="4">
    <source>
        <dbReference type="ARBA" id="ARBA00023136"/>
    </source>
</evidence>
<keyword evidence="4 5" id="KW-0472">Membrane</keyword>
<gene>
    <name evidence="8" type="ORF">WJX73_005686</name>
</gene>
<dbReference type="SMART" id="SM00724">
    <property type="entry name" value="TLC"/>
    <property type="match status" value="1"/>
</dbReference>
<feature type="transmembrane region" description="Helical" evidence="6">
    <location>
        <begin position="74"/>
        <end position="95"/>
    </location>
</feature>
<reference evidence="8 9" key="1">
    <citation type="journal article" date="2024" name="Nat. Commun.">
        <title>Phylogenomics reveals the evolutionary origins of lichenization in chlorophyte algae.</title>
        <authorList>
            <person name="Puginier C."/>
            <person name="Libourel C."/>
            <person name="Otte J."/>
            <person name="Skaloud P."/>
            <person name="Haon M."/>
            <person name="Grisel S."/>
            <person name="Petersen M."/>
            <person name="Berrin J.G."/>
            <person name="Delaux P.M."/>
            <person name="Dal Grande F."/>
            <person name="Keller J."/>
        </authorList>
    </citation>
    <scope>NUCLEOTIDE SEQUENCE [LARGE SCALE GENOMIC DNA]</scope>
    <source>
        <strain evidence="8 9">SAG 2036</strain>
    </source>
</reference>
<feature type="domain" description="TLC" evidence="7">
    <location>
        <begin position="69"/>
        <end position="281"/>
    </location>
</feature>
<evidence type="ECO:0000313" key="9">
    <source>
        <dbReference type="Proteomes" id="UP001465755"/>
    </source>
</evidence>
<dbReference type="GO" id="GO:0005789">
    <property type="term" value="C:endoplasmic reticulum membrane"/>
    <property type="evidence" value="ECO:0007669"/>
    <property type="project" value="UniProtKB-SubCell"/>
</dbReference>
<evidence type="ECO:0000256" key="1">
    <source>
        <dbReference type="ARBA" id="ARBA00004141"/>
    </source>
</evidence>
<evidence type="ECO:0000256" key="2">
    <source>
        <dbReference type="ARBA" id="ARBA00022692"/>
    </source>
</evidence>
<dbReference type="InterPro" id="IPR006634">
    <property type="entry name" value="TLC-dom"/>
</dbReference>
<protein>
    <recommendedName>
        <fullName evidence="7">TLC domain-containing protein</fullName>
    </recommendedName>
</protein>
<proteinExistence type="predicted"/>
<evidence type="ECO:0000256" key="3">
    <source>
        <dbReference type="ARBA" id="ARBA00022989"/>
    </source>
</evidence>
<sequence length="310" mass="35571">MHALHWILKRHKIYEPYLLAIDEELPPFSDLKQCIWIALALMGSRLTFNRLLLSRAERWVQTASLEHRKKAYKLLEEIWVTAGGLVLAIWAWSAASQGNPACRLWSLGECLRGWPLVPMPSEIVLYYNVELGWYIHLLLKHVVGYGTPDGRDMHLHHWASLLLLLLSFAYNGATVGAYVLALLNLSNPVLHLAKIANEQGWPVARKVTFACFAVTFFVSRVVVFPVTILQFGWVQAHKVLPEVANELWWPYYVFNALLLLLYMLQLQWMLGIARLLRRAFSQNFEAAGKMANSVDPTLRKPRDPHKSKHT</sequence>
<dbReference type="GO" id="GO:0046513">
    <property type="term" value="P:ceramide biosynthetic process"/>
    <property type="evidence" value="ECO:0007669"/>
    <property type="project" value="InterPro"/>
</dbReference>
<dbReference type="GO" id="GO:0050291">
    <property type="term" value="F:sphingosine N-acyltransferase activity"/>
    <property type="evidence" value="ECO:0007669"/>
    <property type="project" value="InterPro"/>
</dbReference>
<feature type="transmembrane region" description="Helical" evidence="6">
    <location>
        <begin position="207"/>
        <end position="229"/>
    </location>
</feature>